<sequence length="251" mass="27674">MLTSLPTVPKAVRGSGPRYQTERLRGARRAIFTRLTESPALPRVAATLLKQSFPKPTSSIDEQNRMFCRPGTILGQRRLTVSAGGKNLDNCTIAELCDDDAIGGAWAREAVLLRRQAFQEGTKGAQRYVGPIGPTSASPTLLVHPSRVDRRPEPVSTAAAHHGLHGILGTNKPFWAVTVSAGSQPEHRIPVQFSFWRPLLTRTPFGEIDSFCVNRNYNSQDALFRKKEQDCDALDEREHLLTFPIGAKCCT</sequence>
<dbReference type="EMBL" id="JANPWB010000016">
    <property type="protein sequence ID" value="KAJ1084368.1"/>
    <property type="molecule type" value="Genomic_DNA"/>
</dbReference>
<evidence type="ECO:0000313" key="1">
    <source>
        <dbReference type="EMBL" id="KAJ1084368.1"/>
    </source>
</evidence>
<dbReference type="AlphaFoldDB" id="A0AAV7KZP8"/>
<gene>
    <name evidence="1" type="ORF">NDU88_004517</name>
</gene>
<name>A0AAV7KZP8_PLEWA</name>
<dbReference type="Proteomes" id="UP001066276">
    <property type="component" value="Chromosome 12"/>
</dbReference>
<evidence type="ECO:0000313" key="2">
    <source>
        <dbReference type="Proteomes" id="UP001066276"/>
    </source>
</evidence>
<keyword evidence="2" id="KW-1185">Reference proteome</keyword>
<protein>
    <submittedName>
        <fullName evidence="1">Uncharacterized protein</fullName>
    </submittedName>
</protein>
<comment type="caution">
    <text evidence="1">The sequence shown here is derived from an EMBL/GenBank/DDBJ whole genome shotgun (WGS) entry which is preliminary data.</text>
</comment>
<organism evidence="1 2">
    <name type="scientific">Pleurodeles waltl</name>
    <name type="common">Iberian ribbed newt</name>
    <dbReference type="NCBI Taxonomy" id="8319"/>
    <lineage>
        <taxon>Eukaryota</taxon>
        <taxon>Metazoa</taxon>
        <taxon>Chordata</taxon>
        <taxon>Craniata</taxon>
        <taxon>Vertebrata</taxon>
        <taxon>Euteleostomi</taxon>
        <taxon>Amphibia</taxon>
        <taxon>Batrachia</taxon>
        <taxon>Caudata</taxon>
        <taxon>Salamandroidea</taxon>
        <taxon>Salamandridae</taxon>
        <taxon>Pleurodelinae</taxon>
        <taxon>Pleurodeles</taxon>
    </lineage>
</organism>
<reference evidence="1" key="1">
    <citation type="journal article" date="2022" name="bioRxiv">
        <title>Sequencing and chromosome-scale assembly of the giantPleurodeles waltlgenome.</title>
        <authorList>
            <person name="Brown T."/>
            <person name="Elewa A."/>
            <person name="Iarovenko S."/>
            <person name="Subramanian E."/>
            <person name="Araus A.J."/>
            <person name="Petzold A."/>
            <person name="Susuki M."/>
            <person name="Suzuki K.-i.T."/>
            <person name="Hayashi T."/>
            <person name="Toyoda A."/>
            <person name="Oliveira C."/>
            <person name="Osipova E."/>
            <person name="Leigh N.D."/>
            <person name="Simon A."/>
            <person name="Yun M.H."/>
        </authorList>
    </citation>
    <scope>NUCLEOTIDE SEQUENCE</scope>
    <source>
        <strain evidence="1">20211129_DDA</strain>
        <tissue evidence="1">Liver</tissue>
    </source>
</reference>
<accession>A0AAV7KZP8</accession>
<proteinExistence type="predicted"/>